<comment type="caution">
    <text evidence="1">The sequence shown here is derived from an EMBL/GenBank/DDBJ whole genome shotgun (WGS) entry which is preliminary data.</text>
</comment>
<dbReference type="Proteomes" id="UP000799754">
    <property type="component" value="Unassembled WGS sequence"/>
</dbReference>
<accession>A0ACB6RN31</accession>
<evidence type="ECO:0000313" key="2">
    <source>
        <dbReference type="Proteomes" id="UP000799754"/>
    </source>
</evidence>
<protein>
    <submittedName>
        <fullName evidence="1">NAD(P)-binding protein</fullName>
    </submittedName>
</protein>
<organism evidence="1 2">
    <name type="scientific">Macroventuria anomochaeta</name>
    <dbReference type="NCBI Taxonomy" id="301207"/>
    <lineage>
        <taxon>Eukaryota</taxon>
        <taxon>Fungi</taxon>
        <taxon>Dikarya</taxon>
        <taxon>Ascomycota</taxon>
        <taxon>Pezizomycotina</taxon>
        <taxon>Dothideomycetes</taxon>
        <taxon>Pleosporomycetidae</taxon>
        <taxon>Pleosporales</taxon>
        <taxon>Pleosporineae</taxon>
        <taxon>Didymellaceae</taxon>
        <taxon>Macroventuria</taxon>
    </lineage>
</organism>
<gene>
    <name evidence="1" type="ORF">BU25DRAFT_206102</name>
</gene>
<dbReference type="EMBL" id="MU006742">
    <property type="protein sequence ID" value="KAF2622810.1"/>
    <property type="molecule type" value="Genomic_DNA"/>
</dbReference>
<evidence type="ECO:0000313" key="1">
    <source>
        <dbReference type="EMBL" id="KAF2622810.1"/>
    </source>
</evidence>
<sequence>MFDLPKQQRAVILNTRTNRLFFTNNAPVLTSAEELLIKVHSAAITNGELTWGPFLNWPEEQIPCYDVSGTVVSLPAAPASSHRLKEGDKIFGRIMASRQGAAQEYANILPSEAVLVPNGLDMDSAACIPMSAHTAWQAIFEKGLLTGSFLPTSVPHVNSAGKAVLNQAKGKRVLILGAAGGVGILAVQFAKLAGSFVAGTASGKNEQFLKSLDIDEVVDYTQLSVAQYVSSNDKFDIVFDCVGGKSMLDGWTGIKDGGVYVSVVPGFTEPEGGKPVDVRAEWFVMEPRSEELAEISKFFEKGMLRTNVDSVWKLEDFDEAFKKTATGHARGKVVLKVSDVE</sequence>
<name>A0ACB6RN31_9PLEO</name>
<proteinExistence type="predicted"/>
<reference evidence="1" key="1">
    <citation type="journal article" date="2020" name="Stud. Mycol.">
        <title>101 Dothideomycetes genomes: a test case for predicting lifestyles and emergence of pathogens.</title>
        <authorList>
            <person name="Haridas S."/>
            <person name="Albert R."/>
            <person name="Binder M."/>
            <person name="Bloem J."/>
            <person name="Labutti K."/>
            <person name="Salamov A."/>
            <person name="Andreopoulos B."/>
            <person name="Baker S."/>
            <person name="Barry K."/>
            <person name="Bills G."/>
            <person name="Bluhm B."/>
            <person name="Cannon C."/>
            <person name="Castanera R."/>
            <person name="Culley D."/>
            <person name="Daum C."/>
            <person name="Ezra D."/>
            <person name="Gonzalez J."/>
            <person name="Henrissat B."/>
            <person name="Kuo A."/>
            <person name="Liang C."/>
            <person name="Lipzen A."/>
            <person name="Lutzoni F."/>
            <person name="Magnuson J."/>
            <person name="Mondo S."/>
            <person name="Nolan M."/>
            <person name="Ohm R."/>
            <person name="Pangilinan J."/>
            <person name="Park H.-J."/>
            <person name="Ramirez L."/>
            <person name="Alfaro M."/>
            <person name="Sun H."/>
            <person name="Tritt A."/>
            <person name="Yoshinaga Y."/>
            <person name="Zwiers L.-H."/>
            <person name="Turgeon B."/>
            <person name="Goodwin S."/>
            <person name="Spatafora J."/>
            <person name="Crous P."/>
            <person name="Grigoriev I."/>
        </authorList>
    </citation>
    <scope>NUCLEOTIDE SEQUENCE</scope>
    <source>
        <strain evidence="1">CBS 525.71</strain>
    </source>
</reference>
<keyword evidence="2" id="KW-1185">Reference proteome</keyword>